<protein>
    <submittedName>
        <fullName evidence="3">DnaJ domain-containing protein</fullName>
    </submittedName>
</protein>
<name>A0A7D5QBY1_9EURY</name>
<dbReference type="InterPro" id="IPR001623">
    <property type="entry name" value="DnaJ_domain"/>
</dbReference>
<sequence length="196" mass="22179">MTSLDWPAEFRRTPPADRSPNRSFEVSLHDAVEDLAKEMGRLDVDDWRLSTAMDHQTRNPNYPYANQPEPDDPGVVLRWSMDGDQFAVACDWYNRVRDNLRSVGLYVAEKRKMGTRPVTTGETEFANARLPPGDDEESAVPVTPSPHSVLGVDRGADDEEVNAAARELLKEHHPDHGGERQAFMRVKWAREVILSE</sequence>
<dbReference type="EMBL" id="CP058579">
    <property type="protein sequence ID" value="QLG62220.1"/>
    <property type="molecule type" value="Genomic_DNA"/>
</dbReference>
<evidence type="ECO:0000313" key="3">
    <source>
        <dbReference type="EMBL" id="QLG62220.1"/>
    </source>
</evidence>
<feature type="region of interest" description="Disordered" evidence="1">
    <location>
        <begin position="125"/>
        <end position="153"/>
    </location>
</feature>
<evidence type="ECO:0000313" key="4">
    <source>
        <dbReference type="Proteomes" id="UP000509626"/>
    </source>
</evidence>
<dbReference type="Proteomes" id="UP000509626">
    <property type="component" value="Chromosome"/>
</dbReference>
<accession>A0A7D5QBY1</accession>
<feature type="domain" description="J" evidence="2">
    <location>
        <begin position="145"/>
        <end position="196"/>
    </location>
</feature>
<dbReference type="OrthoDB" id="11397at2157"/>
<dbReference type="PROSITE" id="PS50076">
    <property type="entry name" value="DNAJ_2"/>
    <property type="match status" value="1"/>
</dbReference>
<evidence type="ECO:0000259" key="2">
    <source>
        <dbReference type="PROSITE" id="PS50076"/>
    </source>
</evidence>
<feature type="region of interest" description="Disordered" evidence="1">
    <location>
        <begin position="1"/>
        <end position="23"/>
    </location>
</feature>
<dbReference type="RefSeq" id="WP_179268805.1">
    <property type="nucleotide sequence ID" value="NZ_CP058579.1"/>
</dbReference>
<dbReference type="CDD" id="cd06257">
    <property type="entry name" value="DnaJ"/>
    <property type="match status" value="1"/>
</dbReference>
<dbReference type="KEGG" id="halu:HUG12_10960"/>
<dbReference type="InterPro" id="IPR036869">
    <property type="entry name" value="J_dom_sf"/>
</dbReference>
<reference evidence="3 4" key="1">
    <citation type="submission" date="2020-06" db="EMBL/GenBank/DDBJ databases">
        <title>NJ-3-1, isolated from saline soil.</title>
        <authorList>
            <person name="Cui H.L."/>
            <person name="Shi X."/>
        </authorList>
    </citation>
    <scope>NUCLEOTIDE SEQUENCE [LARGE SCALE GENOMIC DNA]</scope>
    <source>
        <strain evidence="3 4">NJ-3-1</strain>
    </source>
</reference>
<organism evidence="3 4">
    <name type="scientific">Halorarum salinum</name>
    <dbReference type="NCBI Taxonomy" id="2743089"/>
    <lineage>
        <taxon>Archaea</taxon>
        <taxon>Methanobacteriati</taxon>
        <taxon>Methanobacteriota</taxon>
        <taxon>Stenosarchaea group</taxon>
        <taxon>Halobacteria</taxon>
        <taxon>Halobacteriales</taxon>
        <taxon>Haloferacaceae</taxon>
        <taxon>Halorarum</taxon>
    </lineage>
</organism>
<keyword evidence="4" id="KW-1185">Reference proteome</keyword>
<proteinExistence type="predicted"/>
<dbReference type="Gene3D" id="1.10.287.110">
    <property type="entry name" value="DnaJ domain"/>
    <property type="match status" value="1"/>
</dbReference>
<dbReference type="Pfam" id="PF00226">
    <property type="entry name" value="DnaJ"/>
    <property type="match status" value="1"/>
</dbReference>
<evidence type="ECO:0000256" key="1">
    <source>
        <dbReference type="SAM" id="MobiDB-lite"/>
    </source>
</evidence>
<dbReference type="SUPFAM" id="SSF46565">
    <property type="entry name" value="Chaperone J-domain"/>
    <property type="match status" value="1"/>
</dbReference>
<gene>
    <name evidence="3" type="ORF">HUG12_10960</name>
</gene>
<dbReference type="AlphaFoldDB" id="A0A7D5QBY1"/>
<dbReference type="GeneID" id="56037985"/>